<dbReference type="GeneID" id="20808548"/>
<feature type="region of interest" description="Disordered" evidence="1">
    <location>
        <begin position="1"/>
        <end position="32"/>
    </location>
</feature>
<reference evidence="2" key="1">
    <citation type="submission" date="2013-12" db="EMBL/GenBank/DDBJ databases">
        <title>The Genome Sequence of Aphanomyces astaci APO3.</title>
        <authorList>
            <consortium name="The Broad Institute Genomics Platform"/>
            <person name="Russ C."/>
            <person name="Tyler B."/>
            <person name="van West P."/>
            <person name="Dieguez-Uribeondo J."/>
            <person name="Young S.K."/>
            <person name="Zeng Q."/>
            <person name="Gargeya S."/>
            <person name="Fitzgerald M."/>
            <person name="Abouelleil A."/>
            <person name="Alvarado L."/>
            <person name="Chapman S.B."/>
            <person name="Gainer-Dewar J."/>
            <person name="Goldberg J."/>
            <person name="Griggs A."/>
            <person name="Gujja S."/>
            <person name="Hansen M."/>
            <person name="Howarth C."/>
            <person name="Imamovic A."/>
            <person name="Ireland A."/>
            <person name="Larimer J."/>
            <person name="McCowan C."/>
            <person name="Murphy C."/>
            <person name="Pearson M."/>
            <person name="Poon T.W."/>
            <person name="Priest M."/>
            <person name="Roberts A."/>
            <person name="Saif S."/>
            <person name="Shea T."/>
            <person name="Sykes S."/>
            <person name="Wortman J."/>
            <person name="Nusbaum C."/>
            <person name="Birren B."/>
        </authorList>
    </citation>
    <scope>NUCLEOTIDE SEQUENCE [LARGE SCALE GENOMIC DNA]</scope>
    <source>
        <strain evidence="2">APO3</strain>
    </source>
</reference>
<evidence type="ECO:0000313" key="2">
    <source>
        <dbReference type="EMBL" id="ETV80193.1"/>
    </source>
</evidence>
<proteinExistence type="predicted"/>
<name>W4GMS3_APHAT</name>
<protein>
    <submittedName>
        <fullName evidence="2">Uncharacterized protein</fullName>
    </submittedName>
</protein>
<sequence>MVTPRPRSVRGGAAQLHRRQRGRASNRPVSPTHIAVCRLSSGGDHPQPPPFAVHGGLQLVFAKAADIALGNVAVDEVCTGLSDIIVVTKQTKQPRQTDSSDWDVKIIL</sequence>
<dbReference type="AlphaFoldDB" id="W4GMS3"/>
<evidence type="ECO:0000256" key="1">
    <source>
        <dbReference type="SAM" id="MobiDB-lite"/>
    </source>
</evidence>
<organism evidence="2">
    <name type="scientific">Aphanomyces astaci</name>
    <name type="common">Crayfish plague agent</name>
    <dbReference type="NCBI Taxonomy" id="112090"/>
    <lineage>
        <taxon>Eukaryota</taxon>
        <taxon>Sar</taxon>
        <taxon>Stramenopiles</taxon>
        <taxon>Oomycota</taxon>
        <taxon>Saprolegniomycetes</taxon>
        <taxon>Saprolegniales</taxon>
        <taxon>Verrucalvaceae</taxon>
        <taxon>Aphanomyces</taxon>
    </lineage>
</organism>
<dbReference type="RefSeq" id="XP_009830117.1">
    <property type="nucleotide sequence ID" value="XM_009831815.1"/>
</dbReference>
<gene>
    <name evidence="2" type="ORF">H257_06552</name>
</gene>
<dbReference type="VEuPathDB" id="FungiDB:H257_06552"/>
<accession>W4GMS3</accession>
<dbReference type="EMBL" id="KI913126">
    <property type="protein sequence ID" value="ETV80193.1"/>
    <property type="molecule type" value="Genomic_DNA"/>
</dbReference>